<dbReference type="RefSeq" id="WP_066526559.1">
    <property type="nucleotide sequence ID" value="NZ_JBHSFZ010000008.1"/>
</dbReference>
<protein>
    <submittedName>
        <fullName evidence="2">Gamma-glutamylcyclotransferase</fullName>
    </submittedName>
</protein>
<dbReference type="InterPro" id="IPR009288">
    <property type="entry name" value="AIG2-like_dom"/>
</dbReference>
<comment type="caution">
    <text evidence="2">The sequence shown here is derived from an EMBL/GenBank/DDBJ whole genome shotgun (WGS) entry which is preliminary data.</text>
</comment>
<dbReference type="Pfam" id="PF06094">
    <property type="entry name" value="GGACT"/>
    <property type="match status" value="1"/>
</dbReference>
<dbReference type="InterPro" id="IPR013024">
    <property type="entry name" value="GGCT-like"/>
</dbReference>
<keyword evidence="3" id="KW-1185">Reference proteome</keyword>
<evidence type="ECO:0000259" key="1">
    <source>
        <dbReference type="Pfam" id="PF06094"/>
    </source>
</evidence>
<dbReference type="EMBL" id="JBHSFZ010000008">
    <property type="protein sequence ID" value="MFC4593817.1"/>
    <property type="molecule type" value="Genomic_DNA"/>
</dbReference>
<accession>A0ABV9EWP8</accession>
<dbReference type="InterPro" id="IPR036568">
    <property type="entry name" value="GGCT-like_sf"/>
</dbReference>
<dbReference type="SUPFAM" id="SSF110857">
    <property type="entry name" value="Gamma-glutamyl cyclotransferase-like"/>
    <property type="match status" value="1"/>
</dbReference>
<dbReference type="Gene3D" id="3.10.490.10">
    <property type="entry name" value="Gamma-glutamyl cyclotransferase-like"/>
    <property type="match status" value="1"/>
</dbReference>
<dbReference type="CDD" id="cd06661">
    <property type="entry name" value="GGCT_like"/>
    <property type="match status" value="1"/>
</dbReference>
<organism evidence="2 3">
    <name type="scientific">Sphingobium tyrosinilyticum</name>
    <dbReference type="NCBI Taxonomy" id="2715436"/>
    <lineage>
        <taxon>Bacteria</taxon>
        <taxon>Pseudomonadati</taxon>
        <taxon>Pseudomonadota</taxon>
        <taxon>Alphaproteobacteria</taxon>
        <taxon>Sphingomonadales</taxon>
        <taxon>Sphingomonadaceae</taxon>
        <taxon>Sphingobium</taxon>
    </lineage>
</organism>
<dbReference type="Proteomes" id="UP001595957">
    <property type="component" value="Unassembled WGS sequence"/>
</dbReference>
<evidence type="ECO:0000313" key="3">
    <source>
        <dbReference type="Proteomes" id="UP001595957"/>
    </source>
</evidence>
<evidence type="ECO:0000313" key="2">
    <source>
        <dbReference type="EMBL" id="MFC4593817.1"/>
    </source>
</evidence>
<reference evidence="3" key="1">
    <citation type="journal article" date="2019" name="Int. J. Syst. Evol. Microbiol.">
        <title>The Global Catalogue of Microorganisms (GCM) 10K type strain sequencing project: providing services to taxonomists for standard genome sequencing and annotation.</title>
        <authorList>
            <consortium name="The Broad Institute Genomics Platform"/>
            <consortium name="The Broad Institute Genome Sequencing Center for Infectious Disease"/>
            <person name="Wu L."/>
            <person name="Ma J."/>
        </authorList>
    </citation>
    <scope>NUCLEOTIDE SEQUENCE [LARGE SCALE GENOMIC DNA]</scope>
    <source>
        <strain evidence="3">NBRC 103632</strain>
    </source>
</reference>
<proteinExistence type="predicted"/>
<sequence length="128" mass="13752">MSPDLLFVYGSLRPGFGGEMAGWLASVAQVAGTAVARGALYKIDYYPGFVPGEDGVIVGELFRLPDAAAILAVLDEHEECAPHFPAPQEYRRERVSVETAQGAVDAWTYVYAREVAGLERIASGDFLG</sequence>
<feature type="domain" description="Gamma-glutamylcyclotransferase AIG2-like" evidence="1">
    <location>
        <begin position="6"/>
        <end position="126"/>
    </location>
</feature>
<gene>
    <name evidence="2" type="ORF">ACFO3E_06380</name>
</gene>
<name>A0ABV9EWP8_9SPHN</name>